<dbReference type="EMBL" id="JABEZY010000003">
    <property type="protein sequence ID" value="MBA0735792.1"/>
    <property type="molecule type" value="Genomic_DNA"/>
</dbReference>
<dbReference type="InterPro" id="IPR044730">
    <property type="entry name" value="RNase_H-like_dom_plant"/>
</dbReference>
<dbReference type="OrthoDB" id="998509at2759"/>
<evidence type="ECO:0000259" key="1">
    <source>
        <dbReference type="Pfam" id="PF13456"/>
    </source>
</evidence>
<keyword evidence="3" id="KW-1185">Reference proteome</keyword>
<accession>A0A7J9BHZ7</accession>
<comment type="caution">
    <text evidence="2">The sequence shown here is derived from an EMBL/GenBank/DDBJ whole genome shotgun (WGS) entry which is preliminary data.</text>
</comment>
<name>A0A7J9BHZ7_GOSGO</name>
<dbReference type="InterPro" id="IPR036397">
    <property type="entry name" value="RNaseH_sf"/>
</dbReference>
<dbReference type="Proteomes" id="UP000593579">
    <property type="component" value="Unassembled WGS sequence"/>
</dbReference>
<protein>
    <recommendedName>
        <fullName evidence="1">RNase H type-1 domain-containing protein</fullName>
    </recommendedName>
</protein>
<dbReference type="InterPro" id="IPR012337">
    <property type="entry name" value="RNaseH-like_sf"/>
</dbReference>
<dbReference type="InterPro" id="IPR053151">
    <property type="entry name" value="RNase_H-like"/>
</dbReference>
<gene>
    <name evidence="2" type="ORF">Gogos_019607</name>
</gene>
<evidence type="ECO:0000313" key="2">
    <source>
        <dbReference type="EMBL" id="MBA0735792.1"/>
    </source>
</evidence>
<feature type="non-terminal residue" evidence="2">
    <location>
        <position position="1"/>
    </location>
</feature>
<dbReference type="SUPFAM" id="SSF53098">
    <property type="entry name" value="Ribonuclease H-like"/>
    <property type="match status" value="1"/>
</dbReference>
<dbReference type="PANTHER" id="PTHR47723">
    <property type="entry name" value="OS05G0353850 PROTEIN"/>
    <property type="match status" value="1"/>
</dbReference>
<dbReference type="CDD" id="cd06222">
    <property type="entry name" value="RNase_H_like"/>
    <property type="match status" value="1"/>
</dbReference>
<evidence type="ECO:0000313" key="3">
    <source>
        <dbReference type="Proteomes" id="UP000593579"/>
    </source>
</evidence>
<reference evidence="2 3" key="1">
    <citation type="journal article" date="2019" name="Genome Biol. Evol.">
        <title>Insights into the evolution of the New World diploid cottons (Gossypium, subgenus Houzingenia) based on genome sequencing.</title>
        <authorList>
            <person name="Grover C.E."/>
            <person name="Arick M.A. 2nd"/>
            <person name="Thrash A."/>
            <person name="Conover J.L."/>
            <person name="Sanders W.S."/>
            <person name="Peterson D.G."/>
            <person name="Frelichowski J.E."/>
            <person name="Scheffler J.A."/>
            <person name="Scheffler B.E."/>
            <person name="Wendel J.F."/>
        </authorList>
    </citation>
    <scope>NUCLEOTIDE SEQUENCE [LARGE SCALE GENOMIC DNA]</scope>
    <source>
        <strain evidence="2">5</strain>
        <tissue evidence="2">Leaf</tissue>
    </source>
</reference>
<sequence>ILNGLALLQKRGLDRVLIPTDYLEVVKAVQDSQSVSLNSALVKRILQLLQSIGYWRFRHVPREENRVADSLAKMETDKENDVQVF</sequence>
<dbReference type="GO" id="GO:0004523">
    <property type="term" value="F:RNA-DNA hybrid ribonuclease activity"/>
    <property type="evidence" value="ECO:0007669"/>
    <property type="project" value="InterPro"/>
</dbReference>
<feature type="domain" description="RNase H type-1" evidence="1">
    <location>
        <begin position="1"/>
        <end position="74"/>
    </location>
</feature>
<proteinExistence type="predicted"/>
<dbReference type="GO" id="GO:0003676">
    <property type="term" value="F:nucleic acid binding"/>
    <property type="evidence" value="ECO:0007669"/>
    <property type="project" value="InterPro"/>
</dbReference>
<dbReference type="PANTHER" id="PTHR47723:SF24">
    <property type="entry name" value="RNASE H TYPE-1 DOMAIN-CONTAINING PROTEIN"/>
    <property type="match status" value="1"/>
</dbReference>
<dbReference type="AlphaFoldDB" id="A0A7J9BHZ7"/>
<dbReference type="InterPro" id="IPR002156">
    <property type="entry name" value="RNaseH_domain"/>
</dbReference>
<organism evidence="2 3">
    <name type="scientific">Gossypium gossypioides</name>
    <name type="common">Mexican cotton</name>
    <name type="synonym">Selera gossypioides</name>
    <dbReference type="NCBI Taxonomy" id="34282"/>
    <lineage>
        <taxon>Eukaryota</taxon>
        <taxon>Viridiplantae</taxon>
        <taxon>Streptophyta</taxon>
        <taxon>Embryophyta</taxon>
        <taxon>Tracheophyta</taxon>
        <taxon>Spermatophyta</taxon>
        <taxon>Magnoliopsida</taxon>
        <taxon>eudicotyledons</taxon>
        <taxon>Gunneridae</taxon>
        <taxon>Pentapetalae</taxon>
        <taxon>rosids</taxon>
        <taxon>malvids</taxon>
        <taxon>Malvales</taxon>
        <taxon>Malvaceae</taxon>
        <taxon>Malvoideae</taxon>
        <taxon>Gossypium</taxon>
    </lineage>
</organism>
<dbReference type="Pfam" id="PF13456">
    <property type="entry name" value="RVT_3"/>
    <property type="match status" value="1"/>
</dbReference>
<dbReference type="Gene3D" id="3.30.420.10">
    <property type="entry name" value="Ribonuclease H-like superfamily/Ribonuclease H"/>
    <property type="match status" value="1"/>
</dbReference>